<dbReference type="InterPro" id="IPR016286">
    <property type="entry name" value="FUC_metazoa-typ"/>
</dbReference>
<dbReference type="Gene3D" id="3.20.20.80">
    <property type="entry name" value="Glycosidases"/>
    <property type="match status" value="1"/>
</dbReference>
<accession>A0A397PD99</accession>
<dbReference type="AlphaFoldDB" id="A0A397PD99"/>
<dbReference type="Gene3D" id="2.60.40.1180">
    <property type="entry name" value="Golgi alpha-mannosidase II"/>
    <property type="match status" value="1"/>
</dbReference>
<dbReference type="PANTHER" id="PTHR10030">
    <property type="entry name" value="ALPHA-L-FUCOSIDASE"/>
    <property type="match status" value="1"/>
</dbReference>
<feature type="domain" description="Glycoside hydrolase family 29 N-terminal" evidence="8">
    <location>
        <begin position="7"/>
        <end position="410"/>
    </location>
</feature>
<dbReference type="EC" id="3.2.1.51" evidence="3"/>
<dbReference type="GO" id="GO:0005764">
    <property type="term" value="C:lysosome"/>
    <property type="evidence" value="ECO:0007669"/>
    <property type="project" value="TreeGrafter"/>
</dbReference>
<dbReference type="RefSeq" id="WP_245968199.1">
    <property type="nucleotide sequence ID" value="NZ_QXDC01000002.1"/>
</dbReference>
<feature type="site" description="May be important for catalysis" evidence="7">
    <location>
        <position position="340"/>
    </location>
</feature>
<dbReference type="EMBL" id="QXDC01000002">
    <property type="protein sequence ID" value="RIA45899.1"/>
    <property type="molecule type" value="Genomic_DNA"/>
</dbReference>
<gene>
    <name evidence="9" type="ORF">DFR49_0427</name>
</gene>
<evidence type="ECO:0000256" key="4">
    <source>
        <dbReference type="ARBA" id="ARBA00022729"/>
    </source>
</evidence>
<evidence type="ECO:0000313" key="9">
    <source>
        <dbReference type="EMBL" id="RIA45899.1"/>
    </source>
</evidence>
<keyword evidence="10" id="KW-1185">Reference proteome</keyword>
<proteinExistence type="inferred from homology"/>
<dbReference type="Pfam" id="PF01120">
    <property type="entry name" value="Alpha_L_fucos"/>
    <property type="match status" value="1"/>
</dbReference>
<evidence type="ECO:0000256" key="7">
    <source>
        <dbReference type="PIRSR" id="PIRSR001092-1"/>
    </source>
</evidence>
<dbReference type="Proteomes" id="UP000266568">
    <property type="component" value="Unassembled WGS sequence"/>
</dbReference>
<organism evidence="9 10">
    <name type="scientific">Hephaestia caeni</name>
    <dbReference type="NCBI Taxonomy" id="645617"/>
    <lineage>
        <taxon>Bacteria</taxon>
        <taxon>Pseudomonadati</taxon>
        <taxon>Pseudomonadota</taxon>
        <taxon>Alphaproteobacteria</taxon>
        <taxon>Sphingomonadales</taxon>
        <taxon>Sphingomonadaceae</taxon>
        <taxon>Hephaestia</taxon>
    </lineage>
</organism>
<dbReference type="GO" id="GO:0006004">
    <property type="term" value="P:fucose metabolic process"/>
    <property type="evidence" value="ECO:0007669"/>
    <property type="project" value="InterPro"/>
</dbReference>
<keyword evidence="4" id="KW-0732">Signal</keyword>
<reference evidence="9 10" key="1">
    <citation type="submission" date="2018-08" db="EMBL/GenBank/DDBJ databases">
        <title>Genomic Encyclopedia of Type Strains, Phase IV (KMG-IV): sequencing the most valuable type-strain genomes for metagenomic binning, comparative biology and taxonomic classification.</title>
        <authorList>
            <person name="Goeker M."/>
        </authorList>
    </citation>
    <scope>NUCLEOTIDE SEQUENCE [LARGE SCALE GENOMIC DNA]</scope>
    <source>
        <strain evidence="9 10">DSM 25527</strain>
    </source>
</reference>
<protein>
    <recommendedName>
        <fullName evidence="3">alpha-L-fucosidase</fullName>
        <ecNumber evidence="3">3.2.1.51</ecNumber>
    </recommendedName>
</protein>
<dbReference type="InterPro" id="IPR000933">
    <property type="entry name" value="Glyco_hydro_29"/>
</dbReference>
<dbReference type="SMART" id="SM00812">
    <property type="entry name" value="Alpha_L_fucos"/>
    <property type="match status" value="1"/>
</dbReference>
<keyword evidence="6" id="KW-0326">Glycosidase</keyword>
<comment type="similarity">
    <text evidence="2">Belongs to the glycosyl hydrolase 29 family.</text>
</comment>
<dbReference type="GO" id="GO:0016139">
    <property type="term" value="P:glycoside catabolic process"/>
    <property type="evidence" value="ECO:0007669"/>
    <property type="project" value="TreeGrafter"/>
</dbReference>
<evidence type="ECO:0000256" key="2">
    <source>
        <dbReference type="ARBA" id="ARBA00007951"/>
    </source>
</evidence>
<sequence>MLGGMAASGVAATAAPVSPNWSNLRSAFSVPDWFRDAKFGIWAHWSAQCVPEAGDWYGRLMYVQGHPMYAHHLAHYGHPADTGFIEIENRWKAEHWQPEALIDLYKRAGAKYFMALGCHHDNLDAFDSAHHAWNSTRVGPKRDIVGTWEKAVRRAGLRFGISNHSSHAWHWWQTAYGYDAEGPRAGERYDAFKLTKADGKGTWWDGLDPQDLYCGPSFVSPDGIGSIAAMNAWHDVHDGRWMEFVPPQNPAFAANWLARQKDMVEKYRPDVVYLDDTGLPFGSYGIEALAHYYAQGKGADGGLDVVLTAKKLTDYQRGALVEDVERGFSDRLRPEPWQTCTCIGDWHYNRARFEQKSYVPAEQVIQRLCDVVAKNGNLLLSIPVRGDGTIDSEEEKIVAGITRWMARNGEAAIYRSRPWRIFGEGPTAVPVGVMNEGEAKPFTAEDVRFTVKDGALCAILLAWPTGPVTIAALGRDALPGATIEHVRLVGGGPLAIDRSDAGLRLALPPAGAGDVVPVVRIEGRGLAAT</sequence>
<dbReference type="SUPFAM" id="SSF51445">
    <property type="entry name" value="(Trans)glycosidases"/>
    <property type="match status" value="1"/>
</dbReference>
<comment type="caution">
    <text evidence="9">The sequence shown here is derived from an EMBL/GenBank/DDBJ whole genome shotgun (WGS) entry which is preliminary data.</text>
</comment>
<name>A0A397PD99_9SPHN</name>
<evidence type="ECO:0000313" key="10">
    <source>
        <dbReference type="Proteomes" id="UP000266568"/>
    </source>
</evidence>
<dbReference type="GO" id="GO:0004560">
    <property type="term" value="F:alpha-L-fucosidase activity"/>
    <property type="evidence" value="ECO:0007669"/>
    <property type="project" value="InterPro"/>
</dbReference>
<dbReference type="InterPro" id="IPR013780">
    <property type="entry name" value="Glyco_hydro_b"/>
</dbReference>
<comment type="function">
    <text evidence="1">Alpha-L-fucosidase is responsible for hydrolyzing the alpha-1,6-linked fucose joined to the reducing-end N-acetylglucosamine of the carbohydrate moieties of glycoproteins.</text>
</comment>
<keyword evidence="5" id="KW-0378">Hydrolase</keyword>
<evidence type="ECO:0000259" key="8">
    <source>
        <dbReference type="Pfam" id="PF01120"/>
    </source>
</evidence>
<dbReference type="PIRSF" id="PIRSF001092">
    <property type="entry name" value="Alpha-L-fucosidase"/>
    <property type="match status" value="1"/>
</dbReference>
<evidence type="ECO:0000256" key="1">
    <source>
        <dbReference type="ARBA" id="ARBA00004071"/>
    </source>
</evidence>
<dbReference type="InterPro" id="IPR057739">
    <property type="entry name" value="Glyco_hydro_29_N"/>
</dbReference>
<dbReference type="PANTHER" id="PTHR10030:SF37">
    <property type="entry name" value="ALPHA-L-FUCOSIDASE-RELATED"/>
    <property type="match status" value="1"/>
</dbReference>
<evidence type="ECO:0000256" key="3">
    <source>
        <dbReference type="ARBA" id="ARBA00012662"/>
    </source>
</evidence>
<dbReference type="InterPro" id="IPR017853">
    <property type="entry name" value="GH"/>
</dbReference>
<evidence type="ECO:0000256" key="5">
    <source>
        <dbReference type="ARBA" id="ARBA00022801"/>
    </source>
</evidence>
<evidence type="ECO:0000256" key="6">
    <source>
        <dbReference type="ARBA" id="ARBA00023295"/>
    </source>
</evidence>